<evidence type="ECO:0000256" key="4">
    <source>
        <dbReference type="ARBA" id="ARBA00033164"/>
    </source>
</evidence>
<dbReference type="Gene3D" id="3.30.2350.10">
    <property type="entry name" value="Pseudouridine synthase"/>
    <property type="match status" value="1"/>
</dbReference>
<organism evidence="6 7">
    <name type="scientific">Paenibacillus puldeungensis</name>
    <dbReference type="NCBI Taxonomy" id="696536"/>
    <lineage>
        <taxon>Bacteria</taxon>
        <taxon>Bacillati</taxon>
        <taxon>Bacillota</taxon>
        <taxon>Bacilli</taxon>
        <taxon>Bacillales</taxon>
        <taxon>Paenibacillaceae</taxon>
        <taxon>Paenibacillus</taxon>
    </lineage>
</organism>
<keyword evidence="7" id="KW-1185">Reference proteome</keyword>
<evidence type="ECO:0000256" key="3">
    <source>
        <dbReference type="ARBA" id="ARBA00031870"/>
    </source>
</evidence>
<gene>
    <name evidence="6" type="ORF">ACFQ3W_22555</name>
</gene>
<reference evidence="7" key="1">
    <citation type="journal article" date="2019" name="Int. J. Syst. Evol. Microbiol.">
        <title>The Global Catalogue of Microorganisms (GCM) 10K type strain sequencing project: providing services to taxonomists for standard genome sequencing and annotation.</title>
        <authorList>
            <consortium name="The Broad Institute Genomics Platform"/>
            <consortium name="The Broad Institute Genome Sequencing Center for Infectious Disease"/>
            <person name="Wu L."/>
            <person name="Ma J."/>
        </authorList>
    </citation>
    <scope>NUCLEOTIDE SEQUENCE [LARGE SCALE GENOMIC DNA]</scope>
    <source>
        <strain evidence="7">CCUG 59189</strain>
    </source>
</reference>
<dbReference type="Proteomes" id="UP001597262">
    <property type="component" value="Unassembled WGS sequence"/>
</dbReference>
<evidence type="ECO:0000259" key="5">
    <source>
        <dbReference type="Pfam" id="PF00849"/>
    </source>
</evidence>
<dbReference type="CDD" id="cd02869">
    <property type="entry name" value="PseudoU_synth_RluA_like"/>
    <property type="match status" value="1"/>
</dbReference>
<dbReference type="SUPFAM" id="SSF55120">
    <property type="entry name" value="Pseudouridine synthase"/>
    <property type="match status" value="1"/>
</dbReference>
<dbReference type="InterPro" id="IPR050188">
    <property type="entry name" value="RluA_PseudoU_synthase"/>
</dbReference>
<evidence type="ECO:0000313" key="7">
    <source>
        <dbReference type="Proteomes" id="UP001597262"/>
    </source>
</evidence>
<dbReference type="RefSeq" id="WP_379321492.1">
    <property type="nucleotide sequence ID" value="NZ_JBHTLM010000024.1"/>
</dbReference>
<accession>A0ABW3S2Y2</accession>
<evidence type="ECO:0000256" key="2">
    <source>
        <dbReference type="ARBA" id="ARBA00023235"/>
    </source>
</evidence>
<dbReference type="InterPro" id="IPR020103">
    <property type="entry name" value="PsdUridine_synth_cat_dom_sf"/>
</dbReference>
<dbReference type="EMBL" id="JBHTLM010000024">
    <property type="protein sequence ID" value="MFD1179064.1"/>
    <property type="molecule type" value="Genomic_DNA"/>
</dbReference>
<feature type="domain" description="Pseudouridine synthase RsuA/RluA-like" evidence="5">
    <location>
        <begin position="23"/>
        <end position="180"/>
    </location>
</feature>
<name>A0ABW3S2Y2_9BACL</name>
<dbReference type="GO" id="GO:0016853">
    <property type="term" value="F:isomerase activity"/>
    <property type="evidence" value="ECO:0007669"/>
    <property type="project" value="UniProtKB-KW"/>
</dbReference>
<keyword evidence="2 6" id="KW-0413">Isomerase</keyword>
<dbReference type="InterPro" id="IPR006145">
    <property type="entry name" value="PsdUridine_synth_RsuA/RluA"/>
</dbReference>
<dbReference type="PANTHER" id="PTHR21600:SF81">
    <property type="entry name" value="21S RRNA PSEUDOURIDINE(2819) SYNTHASE"/>
    <property type="match status" value="1"/>
</dbReference>
<evidence type="ECO:0000256" key="1">
    <source>
        <dbReference type="ARBA" id="ARBA00000073"/>
    </source>
</evidence>
<protein>
    <recommendedName>
        <fullName evidence="3">RNA pseudouridylate synthase</fullName>
    </recommendedName>
    <alternativeName>
        <fullName evidence="4">RNA-uridine isomerase</fullName>
    </alternativeName>
</protein>
<comment type="caution">
    <text evidence="6">The sequence shown here is derived from an EMBL/GenBank/DDBJ whole genome shotgun (WGS) entry which is preliminary data.</text>
</comment>
<evidence type="ECO:0000313" key="6">
    <source>
        <dbReference type="EMBL" id="MFD1179064.1"/>
    </source>
</evidence>
<dbReference type="PANTHER" id="PTHR21600">
    <property type="entry name" value="MITOCHONDRIAL RNA PSEUDOURIDINE SYNTHASE"/>
    <property type="match status" value="1"/>
</dbReference>
<comment type="catalytic activity">
    <reaction evidence="1">
        <text>a uridine in RNA = a pseudouridine in RNA</text>
        <dbReference type="Rhea" id="RHEA:48348"/>
        <dbReference type="Rhea" id="RHEA-COMP:12068"/>
        <dbReference type="Rhea" id="RHEA-COMP:12069"/>
        <dbReference type="ChEBI" id="CHEBI:65314"/>
        <dbReference type="ChEBI" id="CHEBI:65315"/>
    </reaction>
</comment>
<dbReference type="Pfam" id="PF00849">
    <property type="entry name" value="PseudoU_synth_2"/>
    <property type="match status" value="1"/>
</dbReference>
<sequence length="256" mass="28152">MNPDAKRITGEPAMAILFEDNHLLGVEKPVNIPTQEDASGDPDLLNLLKNDLKERYQKPGNVFLGLVHRLDRPVGGAMIFAKTSKAASRLAEAVRSRNFSKTYVAVVHGIPPQRQGSLTDTLLKDERTNTVSVVPKGTPGGKEARLEYKVLGTSAKDQLSLVQVELHTGRPHQIRVQMSQIGCPLYGDQKYGTTYNKPGQQIALWSLYVGFPHPITKDQVDLVSLPPHIHPWSLWEEGVYGRLAALVKSGGHGLEN</sequence>
<proteinExistence type="predicted"/>